<gene>
    <name evidence="3" type="ORF">GGQ01_002071</name>
</gene>
<feature type="region of interest" description="Disordered" evidence="1">
    <location>
        <begin position="316"/>
        <end position="371"/>
    </location>
</feature>
<reference evidence="3" key="1">
    <citation type="submission" date="2022-08" db="EMBL/GenBank/DDBJ databases">
        <title>Genomic Encyclopedia of Type Strains, Phase V (KMG-V): Genome sequencing to study the core and pangenomes of soil and plant-associated prokaryotes.</title>
        <authorList>
            <person name="Whitman W."/>
        </authorList>
    </citation>
    <scope>NUCLEOTIDE SEQUENCE</scope>
    <source>
        <strain evidence="3">SP3012</strain>
    </source>
</reference>
<sequence length="392" mass="44508">MPVEVKTTDPKTGEVEIVNTAKRCRQKDCPRCGPRLRRRFAAHYVEQFERKITGSEQRTKTWFLTLTVRQKLTGSLGSKLEALAEWRKKYLEKLRYRTTDLSYLWAAETGERRRPHLHLLVHGDLGPEDLKESWMKAGGGMDNRAKRVEDHDHLVSTVWYMSKEQFCDPERGEEGFPGHQTNGHSRDIEGYTSEEAKERREQHAREDLVEGLVEGNVDERPVCDEEALSMYQRQALPEAVGGEVVSPGGNRASLLKWNEERALIETPEETQEVGPYEILPADAPLPRLYEDAEYERSSAGEPMPEPDVEPAPIQGEEATFQLGDENTEASQQIGKKGPAWDIVEHFRKDGRGVGPHGQSPPESEEDVPQEPSQISVFLMRCFIWAIHTLPAS</sequence>
<evidence type="ECO:0000259" key="2">
    <source>
        <dbReference type="Pfam" id="PF23343"/>
    </source>
</evidence>
<feature type="compositionally biased region" description="Basic and acidic residues" evidence="1">
    <location>
        <begin position="342"/>
        <end position="351"/>
    </location>
</feature>
<evidence type="ECO:0000313" key="4">
    <source>
        <dbReference type="Proteomes" id="UP001155040"/>
    </source>
</evidence>
<proteinExistence type="predicted"/>
<dbReference type="EMBL" id="JANUBF010000012">
    <property type="protein sequence ID" value="MCS4036999.1"/>
    <property type="molecule type" value="Genomic_DNA"/>
</dbReference>
<dbReference type="RefSeq" id="WP_259090911.1">
    <property type="nucleotide sequence ID" value="NZ_JANTZH010000005.1"/>
</dbReference>
<organism evidence="3 4">
    <name type="scientific">Salinibacter ruber</name>
    <dbReference type="NCBI Taxonomy" id="146919"/>
    <lineage>
        <taxon>Bacteria</taxon>
        <taxon>Pseudomonadati</taxon>
        <taxon>Rhodothermota</taxon>
        <taxon>Rhodothermia</taxon>
        <taxon>Rhodothermales</taxon>
        <taxon>Salinibacteraceae</taxon>
        <taxon>Salinibacter</taxon>
    </lineage>
</organism>
<comment type="caution">
    <text evidence="3">The sequence shown here is derived from an EMBL/GenBank/DDBJ whole genome shotgun (WGS) entry which is preliminary data.</text>
</comment>
<evidence type="ECO:0000256" key="1">
    <source>
        <dbReference type="SAM" id="MobiDB-lite"/>
    </source>
</evidence>
<accession>A0A9X2ZCU8</accession>
<dbReference type="Pfam" id="PF23343">
    <property type="entry name" value="REP_ORF2-G2P"/>
    <property type="match status" value="1"/>
</dbReference>
<dbReference type="AlphaFoldDB" id="A0A9X2ZCU8"/>
<feature type="domain" description="Replication-associated protein ORF2/G2P" evidence="2">
    <location>
        <begin position="62"/>
        <end position="164"/>
    </location>
</feature>
<evidence type="ECO:0000313" key="3">
    <source>
        <dbReference type="EMBL" id="MCS4036999.1"/>
    </source>
</evidence>
<name>A0A9X2ZCU8_9BACT</name>
<dbReference type="InterPro" id="IPR056906">
    <property type="entry name" value="ORF2/G2P_dom"/>
</dbReference>
<protein>
    <recommendedName>
        <fullName evidence="2">Replication-associated protein ORF2/G2P domain-containing protein</fullName>
    </recommendedName>
</protein>
<dbReference type="Proteomes" id="UP001155040">
    <property type="component" value="Unassembled WGS sequence"/>
</dbReference>